<dbReference type="InterPro" id="IPR023393">
    <property type="entry name" value="START-like_dom_sf"/>
</dbReference>
<keyword evidence="4" id="KW-1185">Reference proteome</keyword>
<protein>
    <submittedName>
        <fullName evidence="3">SRPBCC domain-containing protein</fullName>
    </submittedName>
</protein>
<dbReference type="RefSeq" id="WP_302040136.1">
    <property type="nucleotide sequence ID" value="NZ_JAUKPO010000018.1"/>
</dbReference>
<comment type="similarity">
    <text evidence="1">Belongs to the AHA1 family.</text>
</comment>
<evidence type="ECO:0000313" key="3">
    <source>
        <dbReference type="EMBL" id="MDO1449334.1"/>
    </source>
</evidence>
<proteinExistence type="inferred from homology"/>
<feature type="domain" description="Activator of Hsp90 ATPase homologue 1/2-like C-terminal" evidence="2">
    <location>
        <begin position="26"/>
        <end position="162"/>
    </location>
</feature>
<sequence>MNSSLSMNFSVDKKNRKITVEREFAASLSQVWAAWTRSDLLDQWWAPKPWKAKTKLMNFTEGGYWLYAMVGPEGETHWARMDYQSIKALKEFTAMEGFCDSQGVITQELPQNKWHTRFNQAAEATLVLIELTFDSLADLEKILEMGFKEGFSSALENLDELLQTT</sequence>
<reference evidence="3" key="1">
    <citation type="submission" date="2023-07" db="EMBL/GenBank/DDBJ databases">
        <title>The genome sequence of Rhodocytophaga aerolata KACC 12507.</title>
        <authorList>
            <person name="Zhang X."/>
        </authorList>
    </citation>
    <scope>NUCLEOTIDE SEQUENCE</scope>
    <source>
        <strain evidence="3">KACC 12507</strain>
    </source>
</reference>
<dbReference type="CDD" id="cd07814">
    <property type="entry name" value="SRPBCC_CalC_Aha1-like"/>
    <property type="match status" value="1"/>
</dbReference>
<dbReference type="SUPFAM" id="SSF55961">
    <property type="entry name" value="Bet v1-like"/>
    <property type="match status" value="1"/>
</dbReference>
<accession>A0ABT8RDB0</accession>
<dbReference type="InterPro" id="IPR013538">
    <property type="entry name" value="ASHA1/2-like_C"/>
</dbReference>
<comment type="caution">
    <text evidence="3">The sequence shown here is derived from an EMBL/GenBank/DDBJ whole genome shotgun (WGS) entry which is preliminary data.</text>
</comment>
<organism evidence="3 4">
    <name type="scientific">Rhodocytophaga aerolata</name>
    <dbReference type="NCBI Taxonomy" id="455078"/>
    <lineage>
        <taxon>Bacteria</taxon>
        <taxon>Pseudomonadati</taxon>
        <taxon>Bacteroidota</taxon>
        <taxon>Cytophagia</taxon>
        <taxon>Cytophagales</taxon>
        <taxon>Rhodocytophagaceae</taxon>
        <taxon>Rhodocytophaga</taxon>
    </lineage>
</organism>
<evidence type="ECO:0000259" key="2">
    <source>
        <dbReference type="Pfam" id="PF08327"/>
    </source>
</evidence>
<dbReference type="EMBL" id="JAUKPO010000018">
    <property type="protein sequence ID" value="MDO1449334.1"/>
    <property type="molecule type" value="Genomic_DNA"/>
</dbReference>
<dbReference type="Gene3D" id="3.30.530.20">
    <property type="match status" value="1"/>
</dbReference>
<dbReference type="Proteomes" id="UP001168528">
    <property type="component" value="Unassembled WGS sequence"/>
</dbReference>
<gene>
    <name evidence="3" type="ORF">Q0590_23870</name>
</gene>
<name>A0ABT8RDB0_9BACT</name>
<dbReference type="Pfam" id="PF08327">
    <property type="entry name" value="AHSA1"/>
    <property type="match status" value="1"/>
</dbReference>
<evidence type="ECO:0000256" key="1">
    <source>
        <dbReference type="ARBA" id="ARBA00006817"/>
    </source>
</evidence>
<evidence type="ECO:0000313" key="4">
    <source>
        <dbReference type="Proteomes" id="UP001168528"/>
    </source>
</evidence>